<feature type="transmembrane region" description="Helical" evidence="6">
    <location>
        <begin position="12"/>
        <end position="30"/>
    </location>
</feature>
<keyword evidence="5 6" id="KW-0472">Membrane</keyword>
<dbReference type="InterPro" id="IPR018076">
    <property type="entry name" value="T2SS_GspF_dom"/>
</dbReference>
<dbReference type="RefSeq" id="WP_230274031.1">
    <property type="nucleotide sequence ID" value="NZ_JAJKFW010000023.1"/>
</dbReference>
<dbReference type="Gene3D" id="1.20.81.30">
    <property type="entry name" value="Type II secretion system (T2SS), domain F"/>
    <property type="match status" value="1"/>
</dbReference>
<feature type="transmembrane region" description="Helical" evidence="6">
    <location>
        <begin position="114"/>
        <end position="131"/>
    </location>
</feature>
<dbReference type="Pfam" id="PF00482">
    <property type="entry name" value="T2SSF"/>
    <property type="match status" value="1"/>
</dbReference>
<evidence type="ECO:0000256" key="5">
    <source>
        <dbReference type="ARBA" id="ARBA00023136"/>
    </source>
</evidence>
<evidence type="ECO:0000313" key="8">
    <source>
        <dbReference type="EMBL" id="MCC9643087.1"/>
    </source>
</evidence>
<dbReference type="PANTHER" id="PTHR35007">
    <property type="entry name" value="INTEGRAL MEMBRANE PROTEIN-RELATED"/>
    <property type="match status" value="1"/>
</dbReference>
<feature type="domain" description="Type II secretion system protein GspF" evidence="7">
    <location>
        <begin position="151"/>
        <end position="273"/>
    </location>
</feature>
<evidence type="ECO:0000256" key="3">
    <source>
        <dbReference type="ARBA" id="ARBA00022692"/>
    </source>
</evidence>
<evidence type="ECO:0000256" key="4">
    <source>
        <dbReference type="ARBA" id="ARBA00022989"/>
    </source>
</evidence>
<organism evidence="8 9">
    <name type="scientific">Rhodopirellula halodulae</name>
    <dbReference type="NCBI Taxonomy" id="2894198"/>
    <lineage>
        <taxon>Bacteria</taxon>
        <taxon>Pseudomonadati</taxon>
        <taxon>Planctomycetota</taxon>
        <taxon>Planctomycetia</taxon>
        <taxon>Pirellulales</taxon>
        <taxon>Pirellulaceae</taxon>
        <taxon>Rhodopirellula</taxon>
    </lineage>
</organism>
<dbReference type="PANTHER" id="PTHR35007:SF1">
    <property type="entry name" value="PILUS ASSEMBLY PROTEIN"/>
    <property type="match status" value="1"/>
</dbReference>
<feature type="transmembrane region" description="Helical" evidence="6">
    <location>
        <begin position="91"/>
        <end position="108"/>
    </location>
</feature>
<name>A0ABS8NJH5_9BACT</name>
<dbReference type="EMBL" id="JAJKFW010000023">
    <property type="protein sequence ID" value="MCC9643087.1"/>
    <property type="molecule type" value="Genomic_DNA"/>
</dbReference>
<proteinExistence type="predicted"/>
<evidence type="ECO:0000313" key="9">
    <source>
        <dbReference type="Proteomes" id="UP001430306"/>
    </source>
</evidence>
<sequence>MNVWIVSCSVFLMVAMTVFATSTVLHQHVFRYRFSVRRRMVALSHDAEDMDAADLFQTTGSHSTKWPFLIHPATITKLIEQAGVTWSLRQLWLGTLAVAVSLATFGMLWNWQAAAASAVIGSAFPFLYLYLKRHSRNQQLSRQLPEVFQIISRAVRSGQTVTAALQMIAEDHQSPIREEFALCYEQQDLGMGRELALRKLAERNPVMELRIFVVALLVQNRSGGDLVELLDNLSLLVTKRLRMRDKLQALTAEGRMQAWVLILLPVVALGAIVAFSPEYASTLLERPRLLAATAASQLVGAYLIRRIVRFEY</sequence>
<gene>
    <name evidence="8" type="ORF">LOC71_12445</name>
</gene>
<keyword evidence="3 6" id="KW-0812">Transmembrane</keyword>
<dbReference type="Proteomes" id="UP001430306">
    <property type="component" value="Unassembled WGS sequence"/>
</dbReference>
<keyword evidence="2" id="KW-1003">Cell membrane</keyword>
<feature type="transmembrane region" description="Helical" evidence="6">
    <location>
        <begin position="258"/>
        <end position="277"/>
    </location>
</feature>
<evidence type="ECO:0000259" key="7">
    <source>
        <dbReference type="Pfam" id="PF00482"/>
    </source>
</evidence>
<reference evidence="8" key="1">
    <citation type="submission" date="2021-11" db="EMBL/GenBank/DDBJ databases">
        <title>Genome sequence.</title>
        <authorList>
            <person name="Sun Q."/>
        </authorList>
    </citation>
    <scope>NUCLEOTIDE SEQUENCE</scope>
    <source>
        <strain evidence="8">JC740</strain>
    </source>
</reference>
<comment type="subcellular location">
    <subcellularLocation>
        <location evidence="1">Cell membrane</location>
        <topology evidence="1">Multi-pass membrane protein</topology>
    </subcellularLocation>
</comment>
<accession>A0ABS8NJH5</accession>
<evidence type="ECO:0000256" key="6">
    <source>
        <dbReference type="SAM" id="Phobius"/>
    </source>
</evidence>
<protein>
    <submittedName>
        <fullName evidence="8">Type II secretion system F family protein</fullName>
    </submittedName>
</protein>
<comment type="caution">
    <text evidence="8">The sequence shown here is derived from an EMBL/GenBank/DDBJ whole genome shotgun (WGS) entry which is preliminary data.</text>
</comment>
<keyword evidence="9" id="KW-1185">Reference proteome</keyword>
<evidence type="ECO:0000256" key="2">
    <source>
        <dbReference type="ARBA" id="ARBA00022475"/>
    </source>
</evidence>
<keyword evidence="4 6" id="KW-1133">Transmembrane helix</keyword>
<evidence type="ECO:0000256" key="1">
    <source>
        <dbReference type="ARBA" id="ARBA00004651"/>
    </source>
</evidence>
<dbReference type="InterPro" id="IPR042094">
    <property type="entry name" value="T2SS_GspF_sf"/>
</dbReference>